<reference evidence="2" key="2">
    <citation type="submission" date="2015-01" db="EMBL/GenBank/DDBJ databases">
        <title>Evolutionary Origins and Diversification of the Mycorrhizal Mutualists.</title>
        <authorList>
            <consortium name="DOE Joint Genome Institute"/>
            <consortium name="Mycorrhizal Genomics Consortium"/>
            <person name="Kohler A."/>
            <person name="Kuo A."/>
            <person name="Nagy L.G."/>
            <person name="Floudas D."/>
            <person name="Copeland A."/>
            <person name="Barry K.W."/>
            <person name="Cichocki N."/>
            <person name="Veneault-Fourrey C."/>
            <person name="LaButti K."/>
            <person name="Lindquist E.A."/>
            <person name="Lipzen A."/>
            <person name="Lundell T."/>
            <person name="Morin E."/>
            <person name="Murat C."/>
            <person name="Riley R."/>
            <person name="Ohm R."/>
            <person name="Sun H."/>
            <person name="Tunlid A."/>
            <person name="Henrissat B."/>
            <person name="Grigoriev I.V."/>
            <person name="Hibbett D.S."/>
            <person name="Martin F."/>
        </authorList>
    </citation>
    <scope>NUCLEOTIDE SEQUENCE [LARGE SCALE GENOMIC DNA]</scope>
    <source>
        <strain evidence="2">MUT 4182</strain>
    </source>
</reference>
<organism evidence="1 2">
    <name type="scientific">Tulasnella calospora MUT 4182</name>
    <dbReference type="NCBI Taxonomy" id="1051891"/>
    <lineage>
        <taxon>Eukaryota</taxon>
        <taxon>Fungi</taxon>
        <taxon>Dikarya</taxon>
        <taxon>Basidiomycota</taxon>
        <taxon>Agaricomycotina</taxon>
        <taxon>Agaricomycetes</taxon>
        <taxon>Cantharellales</taxon>
        <taxon>Tulasnellaceae</taxon>
        <taxon>Tulasnella</taxon>
    </lineage>
</organism>
<proteinExistence type="predicted"/>
<dbReference type="Proteomes" id="UP000054248">
    <property type="component" value="Unassembled WGS sequence"/>
</dbReference>
<evidence type="ECO:0000313" key="2">
    <source>
        <dbReference type="Proteomes" id="UP000054248"/>
    </source>
</evidence>
<gene>
    <name evidence="1" type="ORF">M407DRAFT_22920</name>
</gene>
<accession>A0A0C3M2G2</accession>
<dbReference type="OrthoDB" id="10637328at2759"/>
<reference evidence="1 2" key="1">
    <citation type="submission" date="2014-04" db="EMBL/GenBank/DDBJ databases">
        <authorList>
            <consortium name="DOE Joint Genome Institute"/>
            <person name="Kuo A."/>
            <person name="Girlanda M."/>
            <person name="Perotto S."/>
            <person name="Kohler A."/>
            <person name="Nagy L.G."/>
            <person name="Floudas D."/>
            <person name="Copeland A."/>
            <person name="Barry K.W."/>
            <person name="Cichocki N."/>
            <person name="Veneault-Fourrey C."/>
            <person name="LaButti K."/>
            <person name="Lindquist E.A."/>
            <person name="Lipzen A."/>
            <person name="Lundell T."/>
            <person name="Morin E."/>
            <person name="Murat C."/>
            <person name="Sun H."/>
            <person name="Tunlid A."/>
            <person name="Henrissat B."/>
            <person name="Grigoriev I.V."/>
            <person name="Hibbett D.S."/>
            <person name="Martin F."/>
            <person name="Nordberg H.P."/>
            <person name="Cantor M.N."/>
            <person name="Hua S.X."/>
        </authorList>
    </citation>
    <scope>NUCLEOTIDE SEQUENCE [LARGE SCALE GENOMIC DNA]</scope>
    <source>
        <strain evidence="1 2">MUT 4182</strain>
    </source>
</reference>
<evidence type="ECO:0000313" key="1">
    <source>
        <dbReference type="EMBL" id="KIO27867.1"/>
    </source>
</evidence>
<sequence>MTKGDIDNVVLIDGSSVQSPLPPPLPKWFIVREHLLYSPNPFPFHSQISSPPSSSTSATATRLYSPSNRTRHAGATISNALRWLNHRTLERLPLPPLPFVHLLNKRRHTGSTFSNVLGALAGSTSRTNNVPQLHILERFGMSQALYPFTGPQPPWLTFRTNAALRRYYRGYFGIA</sequence>
<name>A0A0C3M2G2_9AGAM</name>
<dbReference type="EMBL" id="KN823002">
    <property type="protein sequence ID" value="KIO27867.1"/>
    <property type="molecule type" value="Genomic_DNA"/>
</dbReference>
<dbReference type="HOGENOM" id="CLU_1533703_0_0_1"/>
<keyword evidence="2" id="KW-1185">Reference proteome</keyword>
<dbReference type="AlphaFoldDB" id="A0A0C3M2G2"/>
<protein>
    <submittedName>
        <fullName evidence="1">Uncharacterized protein</fullName>
    </submittedName>
</protein>